<dbReference type="InterPro" id="IPR051045">
    <property type="entry name" value="TonB-dependent_transducer"/>
</dbReference>
<evidence type="ECO:0000256" key="1">
    <source>
        <dbReference type="ARBA" id="ARBA00004383"/>
    </source>
</evidence>
<evidence type="ECO:0000256" key="7">
    <source>
        <dbReference type="ARBA" id="ARBA00022927"/>
    </source>
</evidence>
<evidence type="ECO:0000313" key="15">
    <source>
        <dbReference type="Proteomes" id="UP000053675"/>
    </source>
</evidence>
<feature type="compositionally biased region" description="Basic residues" evidence="11">
    <location>
        <begin position="144"/>
        <end position="155"/>
    </location>
</feature>
<dbReference type="PANTHER" id="PTHR33446:SF2">
    <property type="entry name" value="PROTEIN TONB"/>
    <property type="match status" value="1"/>
</dbReference>
<keyword evidence="6" id="KW-0812">Transmembrane</keyword>
<dbReference type="Gene3D" id="3.30.1150.10">
    <property type="match status" value="1"/>
</dbReference>
<dbReference type="NCBIfam" id="TIGR01352">
    <property type="entry name" value="tonB_Cterm"/>
    <property type="match status" value="1"/>
</dbReference>
<evidence type="ECO:0000256" key="6">
    <source>
        <dbReference type="ARBA" id="ARBA00022692"/>
    </source>
</evidence>
<feature type="domain" description="TonB C-terminal" evidence="13">
    <location>
        <begin position="208"/>
        <end position="298"/>
    </location>
</feature>
<dbReference type="PRINTS" id="PR01374">
    <property type="entry name" value="TONBPROTEIN"/>
</dbReference>
<dbReference type="eggNOG" id="COG0810">
    <property type="taxonomic scope" value="Bacteria"/>
</dbReference>
<feature type="compositionally biased region" description="Low complexity" evidence="11">
    <location>
        <begin position="156"/>
        <end position="166"/>
    </location>
</feature>
<keyword evidence="10" id="KW-0735">Signal-anchor</keyword>
<dbReference type="InterPro" id="IPR037682">
    <property type="entry name" value="TonB_C"/>
</dbReference>
<keyword evidence="5 10" id="KW-0997">Cell inner membrane</keyword>
<keyword evidence="8" id="KW-1133">Transmembrane helix</keyword>
<comment type="similarity">
    <text evidence="2 10">Belongs to the TonB family.</text>
</comment>
<dbReference type="Proteomes" id="UP000053675">
    <property type="component" value="Unassembled WGS sequence"/>
</dbReference>
<evidence type="ECO:0000256" key="4">
    <source>
        <dbReference type="ARBA" id="ARBA00022475"/>
    </source>
</evidence>
<keyword evidence="7 10" id="KW-0653">Protein transport</keyword>
<dbReference type="Pfam" id="PF03544">
    <property type="entry name" value="TonB_C"/>
    <property type="match status" value="1"/>
</dbReference>
<evidence type="ECO:0000256" key="5">
    <source>
        <dbReference type="ARBA" id="ARBA00022519"/>
    </source>
</evidence>
<dbReference type="InterPro" id="IPR003538">
    <property type="entry name" value="TonB"/>
</dbReference>
<dbReference type="PATRIC" id="fig|472175.3.peg.846"/>
<dbReference type="PROSITE" id="PS52015">
    <property type="entry name" value="TONB_CTD"/>
    <property type="match status" value="1"/>
</dbReference>
<dbReference type="PANTHER" id="PTHR33446">
    <property type="entry name" value="PROTEIN TONB-RELATED"/>
    <property type="match status" value="1"/>
</dbReference>
<feature type="chain" id="PRO_5001783098" description="Protein TonB" evidence="12">
    <location>
        <begin position="27"/>
        <end position="298"/>
    </location>
</feature>
<keyword evidence="9" id="KW-0472">Membrane</keyword>
<dbReference type="GO" id="GO:0015891">
    <property type="term" value="P:siderophore transport"/>
    <property type="evidence" value="ECO:0007669"/>
    <property type="project" value="InterPro"/>
</dbReference>
<dbReference type="SUPFAM" id="SSF74653">
    <property type="entry name" value="TolA/TonB C-terminal domain"/>
    <property type="match status" value="1"/>
</dbReference>
<feature type="signal peptide" evidence="12">
    <location>
        <begin position="1"/>
        <end position="26"/>
    </location>
</feature>
<evidence type="ECO:0000259" key="13">
    <source>
        <dbReference type="PROSITE" id="PS52015"/>
    </source>
</evidence>
<proteinExistence type="inferred from homology"/>
<feature type="region of interest" description="Disordered" evidence="11">
    <location>
        <begin position="130"/>
        <end position="203"/>
    </location>
</feature>
<evidence type="ECO:0000256" key="3">
    <source>
        <dbReference type="ARBA" id="ARBA00022448"/>
    </source>
</evidence>
<keyword evidence="12" id="KW-0732">Signal</keyword>
<accession>A0A084UA29</accession>
<keyword evidence="3 10" id="KW-0813">Transport</keyword>
<comment type="function">
    <text evidence="10">Interacts with outer membrane receptor proteins that carry out high-affinity binding and energy dependent uptake into the periplasmic space of specific substrates. It could act to transduce energy from the cytoplasmic membrane to specific energy-requiring processes in the outer membrane, resulting in the release into the periplasm of ligands bound by these outer membrane proteins.</text>
</comment>
<evidence type="ECO:0000256" key="11">
    <source>
        <dbReference type="SAM" id="MobiDB-lite"/>
    </source>
</evidence>
<feature type="compositionally biased region" description="Pro residues" evidence="11">
    <location>
        <begin position="131"/>
        <end position="143"/>
    </location>
</feature>
<evidence type="ECO:0000313" key="14">
    <source>
        <dbReference type="EMBL" id="KFB09815.1"/>
    </source>
</evidence>
<gene>
    <name evidence="14" type="ORF">EL18_00834</name>
</gene>
<dbReference type="GO" id="GO:0055085">
    <property type="term" value="P:transmembrane transport"/>
    <property type="evidence" value="ECO:0007669"/>
    <property type="project" value="InterPro"/>
</dbReference>
<dbReference type="GO" id="GO:0031992">
    <property type="term" value="F:energy transducer activity"/>
    <property type="evidence" value="ECO:0007669"/>
    <property type="project" value="InterPro"/>
</dbReference>
<evidence type="ECO:0000256" key="2">
    <source>
        <dbReference type="ARBA" id="ARBA00006555"/>
    </source>
</evidence>
<dbReference type="STRING" id="472175.EL18_00834"/>
<evidence type="ECO:0000256" key="10">
    <source>
        <dbReference type="RuleBase" id="RU362123"/>
    </source>
</evidence>
<comment type="subcellular location">
    <subcellularLocation>
        <location evidence="1 10">Cell inner membrane</location>
        <topology evidence="1 10">Single-pass membrane protein</topology>
        <orientation evidence="1 10">Periplasmic side</orientation>
    </subcellularLocation>
</comment>
<feature type="compositionally biased region" description="Low complexity" evidence="11">
    <location>
        <begin position="178"/>
        <end position="188"/>
    </location>
</feature>
<dbReference type="AlphaFoldDB" id="A0A084UA29"/>
<evidence type="ECO:0000256" key="9">
    <source>
        <dbReference type="ARBA" id="ARBA00023136"/>
    </source>
</evidence>
<protein>
    <recommendedName>
        <fullName evidence="10">Protein TonB</fullName>
    </recommendedName>
</protein>
<comment type="caution">
    <text evidence="14">The sequence shown here is derived from an EMBL/GenBank/DDBJ whole genome shotgun (WGS) entry which is preliminary data.</text>
</comment>
<name>A0A084UA29_9HYPH</name>
<keyword evidence="15" id="KW-1185">Reference proteome</keyword>
<dbReference type="InterPro" id="IPR006260">
    <property type="entry name" value="TonB/TolA_C"/>
</dbReference>
<sequence length="298" mass="31268">MRFRTAPKWLLALVVSAAIHLTTAAAFLSEPPSTRIEGGGATEITLAASSGAEAAVETPVDQALQEAVETEAVEAPLEVEPAEPVDAATPVETADAAITSPVETATAPAPETGIAPAAPTETVTALANIPLPTPRPAYTPPPKPQKKAVRAKQVQKKVQAQTQAKTRQAEVQPKKKQAAPQGQAQAARRAGKKTAARNTAAGNAAVSNYPGKVASRLRRALKYPREARRQKLRGEVRVSFTVNRNGGVSGIRVVRSSGSSILDQAAIATVQRAAPFPRIPAQAGRNSWPFTIPLAFQR</sequence>
<organism evidence="14 15">
    <name type="scientific">Nitratireductor basaltis</name>
    <dbReference type="NCBI Taxonomy" id="472175"/>
    <lineage>
        <taxon>Bacteria</taxon>
        <taxon>Pseudomonadati</taxon>
        <taxon>Pseudomonadota</taxon>
        <taxon>Alphaproteobacteria</taxon>
        <taxon>Hyphomicrobiales</taxon>
        <taxon>Phyllobacteriaceae</taxon>
        <taxon>Nitratireductor</taxon>
    </lineage>
</organism>
<evidence type="ECO:0000256" key="12">
    <source>
        <dbReference type="SAM" id="SignalP"/>
    </source>
</evidence>
<dbReference type="RefSeq" id="WP_036480033.1">
    <property type="nucleotide sequence ID" value="NZ_JMQM01000001.1"/>
</dbReference>
<keyword evidence="4 10" id="KW-1003">Cell membrane</keyword>
<dbReference type="GO" id="GO:0030288">
    <property type="term" value="C:outer membrane-bounded periplasmic space"/>
    <property type="evidence" value="ECO:0007669"/>
    <property type="project" value="InterPro"/>
</dbReference>
<dbReference type="GO" id="GO:0015031">
    <property type="term" value="P:protein transport"/>
    <property type="evidence" value="ECO:0007669"/>
    <property type="project" value="UniProtKB-UniRule"/>
</dbReference>
<dbReference type="GO" id="GO:0098797">
    <property type="term" value="C:plasma membrane protein complex"/>
    <property type="evidence" value="ECO:0007669"/>
    <property type="project" value="TreeGrafter"/>
</dbReference>
<evidence type="ECO:0000256" key="8">
    <source>
        <dbReference type="ARBA" id="ARBA00022989"/>
    </source>
</evidence>
<reference evidence="14 15" key="1">
    <citation type="submission" date="2014-05" db="EMBL/GenBank/DDBJ databases">
        <title>Draft Genome Sequence of Nitratireductor basaltis Strain UMTGB225, A Marine Bacterium Isolated from Green Barrel Tunicate.</title>
        <authorList>
            <person name="Gan H.Y."/>
        </authorList>
    </citation>
    <scope>NUCLEOTIDE SEQUENCE [LARGE SCALE GENOMIC DNA]</scope>
    <source>
        <strain evidence="14 15">UMTGB225</strain>
    </source>
</reference>
<dbReference type="EMBL" id="JMQM01000001">
    <property type="protein sequence ID" value="KFB09815.1"/>
    <property type="molecule type" value="Genomic_DNA"/>
</dbReference>